<dbReference type="PANTHER" id="PTHR20854:SF4">
    <property type="entry name" value="INOSITOL-1-MONOPHOSPHATASE-RELATED"/>
    <property type="match status" value="1"/>
</dbReference>
<dbReference type="PANTHER" id="PTHR20854">
    <property type="entry name" value="INOSITOL MONOPHOSPHATASE"/>
    <property type="match status" value="1"/>
</dbReference>
<dbReference type="Gene3D" id="3.30.540.10">
    <property type="entry name" value="Fructose-1,6-Bisphosphatase, subunit A, domain 1"/>
    <property type="match status" value="1"/>
</dbReference>
<name>A0ABN3UH44_9ACTN</name>
<dbReference type="SUPFAM" id="SSF56655">
    <property type="entry name" value="Carbohydrate phosphatase"/>
    <property type="match status" value="1"/>
</dbReference>
<evidence type="ECO:0000313" key="1">
    <source>
        <dbReference type="EMBL" id="GAA2731995.1"/>
    </source>
</evidence>
<proteinExistence type="predicted"/>
<dbReference type="EMBL" id="BAAATZ010000021">
    <property type="protein sequence ID" value="GAA2731995.1"/>
    <property type="molecule type" value="Genomic_DNA"/>
</dbReference>
<reference evidence="1 2" key="1">
    <citation type="journal article" date="2019" name="Int. J. Syst. Evol. Microbiol.">
        <title>The Global Catalogue of Microorganisms (GCM) 10K type strain sequencing project: providing services to taxonomists for standard genome sequencing and annotation.</title>
        <authorList>
            <consortium name="The Broad Institute Genomics Platform"/>
            <consortium name="The Broad Institute Genome Sequencing Center for Infectious Disease"/>
            <person name="Wu L."/>
            <person name="Ma J."/>
        </authorList>
    </citation>
    <scope>NUCLEOTIDE SEQUENCE [LARGE SCALE GENOMIC DNA]</scope>
    <source>
        <strain evidence="1 2">JCM 8201</strain>
    </source>
</reference>
<dbReference type="Gene3D" id="3.40.190.80">
    <property type="match status" value="1"/>
</dbReference>
<organism evidence="1 2">
    <name type="scientific">Actinocorallia aurantiaca</name>
    <dbReference type="NCBI Taxonomy" id="46204"/>
    <lineage>
        <taxon>Bacteria</taxon>
        <taxon>Bacillati</taxon>
        <taxon>Actinomycetota</taxon>
        <taxon>Actinomycetes</taxon>
        <taxon>Streptosporangiales</taxon>
        <taxon>Thermomonosporaceae</taxon>
        <taxon>Actinocorallia</taxon>
    </lineage>
</organism>
<dbReference type="Proteomes" id="UP001501842">
    <property type="component" value="Unassembled WGS sequence"/>
</dbReference>
<dbReference type="InterPro" id="IPR000760">
    <property type="entry name" value="Inositol_monophosphatase-like"/>
</dbReference>
<dbReference type="RefSeq" id="WP_344453034.1">
    <property type="nucleotide sequence ID" value="NZ_BAAATZ010000021.1"/>
</dbReference>
<dbReference type="CDD" id="cd01637">
    <property type="entry name" value="IMPase_like"/>
    <property type="match status" value="1"/>
</dbReference>
<keyword evidence="2" id="KW-1185">Reference proteome</keyword>
<comment type="caution">
    <text evidence="1">The sequence shown here is derived from an EMBL/GenBank/DDBJ whole genome shotgun (WGS) entry which is preliminary data.</text>
</comment>
<evidence type="ECO:0000313" key="2">
    <source>
        <dbReference type="Proteomes" id="UP001501842"/>
    </source>
</evidence>
<dbReference type="PRINTS" id="PR00377">
    <property type="entry name" value="IMPHPHTASES"/>
</dbReference>
<sequence length="274" mass="28396">MIDLARARSVAVAAAEEAGAVLAPGARFVVQAKGADDVVTDLDHRAERIILDRLREAYPGHAVLAEESGRSGGSEERSALWVVDPLDGTHNLAIGLPAYSVGIALCLDGAPAVGVIHDPVTRRTWSAVRGDGPRGPGGTPLVLTPARPGAAPIVSYVQGYPVGRTDPTALAYKHLLGARCRRLLQLWSPQLTWVMLAQGLIDAVVGYRTGLVDLPAGALLATEAGAVLTALDGGPFELSTARDEHSFIAARPEAVASLAGLLEAARGLDLPPLG</sequence>
<dbReference type="Pfam" id="PF00459">
    <property type="entry name" value="Inositol_P"/>
    <property type="match status" value="1"/>
</dbReference>
<gene>
    <name evidence="1" type="primary">suhB</name>
    <name evidence="1" type="ORF">GCM10010439_48710</name>
</gene>
<accession>A0ABN3UH44</accession>
<protein>
    <submittedName>
        <fullName evidence="1">Inositol-1-monophosphatase</fullName>
    </submittedName>
</protein>